<dbReference type="Gene3D" id="3.40.190.10">
    <property type="entry name" value="Periplasmic binding protein-like II"/>
    <property type="match status" value="1"/>
</dbReference>
<keyword evidence="3" id="KW-0472">Membrane</keyword>
<protein>
    <submittedName>
        <fullName evidence="7">ABC transporter substrate-binding protein</fullName>
    </submittedName>
</protein>
<dbReference type="PANTHER" id="PTHR43649">
    <property type="entry name" value="ARABINOSE-BINDING PROTEIN-RELATED"/>
    <property type="match status" value="1"/>
</dbReference>
<name>A0ABY4APX1_9MICO</name>
<evidence type="ECO:0000256" key="6">
    <source>
        <dbReference type="SAM" id="SignalP"/>
    </source>
</evidence>
<keyword evidence="2 6" id="KW-0732">Signal</keyword>
<dbReference type="RefSeq" id="WP_243568115.1">
    <property type="nucleotide sequence ID" value="NZ_BAAARD010000008.1"/>
</dbReference>
<keyword evidence="8" id="KW-1185">Reference proteome</keyword>
<keyword evidence="4" id="KW-0564">Palmitate</keyword>
<keyword evidence="1" id="KW-1003">Cell membrane</keyword>
<dbReference type="SUPFAM" id="SSF53850">
    <property type="entry name" value="Periplasmic binding protein-like II"/>
    <property type="match status" value="1"/>
</dbReference>
<feature type="signal peptide" evidence="6">
    <location>
        <begin position="1"/>
        <end position="20"/>
    </location>
</feature>
<evidence type="ECO:0000313" key="7">
    <source>
        <dbReference type="EMBL" id="UOE25210.1"/>
    </source>
</evidence>
<evidence type="ECO:0000256" key="3">
    <source>
        <dbReference type="ARBA" id="ARBA00023136"/>
    </source>
</evidence>
<organism evidence="7 8">
    <name type="scientific">Agromyces soli</name>
    <dbReference type="NCBI Taxonomy" id="659012"/>
    <lineage>
        <taxon>Bacteria</taxon>
        <taxon>Bacillati</taxon>
        <taxon>Actinomycetota</taxon>
        <taxon>Actinomycetes</taxon>
        <taxon>Micrococcales</taxon>
        <taxon>Microbacteriaceae</taxon>
        <taxon>Agromyces</taxon>
    </lineage>
</organism>
<proteinExistence type="predicted"/>
<dbReference type="Proteomes" id="UP000831304">
    <property type="component" value="Chromosome"/>
</dbReference>
<evidence type="ECO:0000256" key="1">
    <source>
        <dbReference type="ARBA" id="ARBA00022475"/>
    </source>
</evidence>
<evidence type="ECO:0000256" key="4">
    <source>
        <dbReference type="ARBA" id="ARBA00023139"/>
    </source>
</evidence>
<dbReference type="EMBL" id="CP094533">
    <property type="protein sequence ID" value="UOE25210.1"/>
    <property type="molecule type" value="Genomic_DNA"/>
</dbReference>
<evidence type="ECO:0000256" key="5">
    <source>
        <dbReference type="ARBA" id="ARBA00023288"/>
    </source>
</evidence>
<evidence type="ECO:0000256" key="2">
    <source>
        <dbReference type="ARBA" id="ARBA00022729"/>
    </source>
</evidence>
<accession>A0ABY4APX1</accession>
<keyword evidence="5" id="KW-0449">Lipoprotein</keyword>
<dbReference type="InterPro" id="IPR050490">
    <property type="entry name" value="Bact_solute-bd_prot1"/>
</dbReference>
<evidence type="ECO:0000313" key="8">
    <source>
        <dbReference type="Proteomes" id="UP000831304"/>
    </source>
</evidence>
<sequence length="432" mass="46969">MARGAATAAALSLLLAGCSASPSSDGSSGSASDELTYWSMLTVDEPEVPILTAVFDEFEAETGIKVNVQWQGRDVLQKVMAGMTTGNVPDLTDQDNNRLQGLLANNGAARDLSGLYERTVQGEDVTIGELVGDKYDPLTKGEDGAYFMLPFTLQPYVWWYNGANVPSLTEGAPSDWAGMNALLAELKAEGRAPLALDADHTDYDRAMVATAIVRAVGPGKLLEAVEDPTGEAWDTPEMREAVDLFVDWAEQGFYAKGYDSSKWPAIQTEWAQNKADLLFLGGWTPNETRGYAADDMAYRAFNFPAVEEGGDTAVPVALNGFAIPTKAKNPEAAEQFLAFLYAKDPMSRLTTETLSLTVRSDIEVPADLQDIRDIVDQNAIYGVNDQVPAVVPNFDTTVFQPATQALVTGRLTTDEFIERMKTEQKQYWELNG</sequence>
<dbReference type="Pfam" id="PF01547">
    <property type="entry name" value="SBP_bac_1"/>
    <property type="match status" value="1"/>
</dbReference>
<dbReference type="PROSITE" id="PS51257">
    <property type="entry name" value="PROKAR_LIPOPROTEIN"/>
    <property type="match status" value="1"/>
</dbReference>
<feature type="chain" id="PRO_5045778609" evidence="6">
    <location>
        <begin position="21"/>
        <end position="432"/>
    </location>
</feature>
<dbReference type="PANTHER" id="PTHR43649:SF33">
    <property type="entry name" value="POLYGALACTURONAN_RHAMNOGALACTURONAN-BINDING PROTEIN YTCQ"/>
    <property type="match status" value="1"/>
</dbReference>
<reference evidence="7 8" key="1">
    <citation type="submission" date="2022-03" db="EMBL/GenBank/DDBJ databases">
        <title>Agromyces sp. isolated from the gut of P. brevitarsis seulensis larvae.</title>
        <authorList>
            <person name="Won M."/>
            <person name="Kwon S.-W."/>
        </authorList>
    </citation>
    <scope>NUCLEOTIDE SEQUENCE [LARGE SCALE GENOMIC DNA]</scope>
    <source>
        <strain evidence="7 8">KACC 16215</strain>
    </source>
</reference>
<gene>
    <name evidence="7" type="ORF">MTP13_12740</name>
</gene>
<dbReference type="InterPro" id="IPR006059">
    <property type="entry name" value="SBP"/>
</dbReference>